<organism evidence="12 13">
    <name type="scientific">Jatropha curcas</name>
    <name type="common">Barbados nut</name>
    <dbReference type="NCBI Taxonomy" id="180498"/>
    <lineage>
        <taxon>Eukaryota</taxon>
        <taxon>Viridiplantae</taxon>
        <taxon>Streptophyta</taxon>
        <taxon>Embryophyta</taxon>
        <taxon>Tracheophyta</taxon>
        <taxon>Spermatophyta</taxon>
        <taxon>Magnoliopsida</taxon>
        <taxon>eudicotyledons</taxon>
        <taxon>Gunneridae</taxon>
        <taxon>Pentapetalae</taxon>
        <taxon>rosids</taxon>
        <taxon>fabids</taxon>
        <taxon>Malpighiales</taxon>
        <taxon>Euphorbiaceae</taxon>
        <taxon>Crotonoideae</taxon>
        <taxon>Jatropheae</taxon>
        <taxon>Jatropha</taxon>
    </lineage>
</organism>
<evidence type="ECO:0000256" key="1">
    <source>
        <dbReference type="ARBA" id="ARBA00007050"/>
    </source>
</evidence>
<dbReference type="KEGG" id="jcu:105628782"/>
<proteinExistence type="inferred from homology"/>
<evidence type="ECO:0000256" key="8">
    <source>
        <dbReference type="RuleBase" id="RU368072"/>
    </source>
</evidence>
<name>A0A067LHE2_JATCU</name>
<evidence type="ECO:0000313" key="13">
    <source>
        <dbReference type="Proteomes" id="UP000027138"/>
    </source>
</evidence>
<evidence type="ECO:0000256" key="10">
    <source>
        <dbReference type="SAM" id="MobiDB-lite"/>
    </source>
</evidence>
<dbReference type="STRING" id="180498.A0A067LHE2"/>
<accession>A0A067LHE2</accession>
<dbReference type="GO" id="GO:0051315">
    <property type="term" value="P:attachment of mitotic spindle microtubules to kinetochore"/>
    <property type="evidence" value="ECO:0007669"/>
    <property type="project" value="UniProtKB-UniRule"/>
</dbReference>
<keyword evidence="8" id="KW-0539">Nucleus</keyword>
<comment type="subcellular location">
    <subcellularLocation>
        <location evidence="8">Chromosome</location>
        <location evidence="8">Centromere</location>
        <location evidence="8">Kinetochore</location>
    </subcellularLocation>
    <subcellularLocation>
        <location evidence="8">Nucleus</location>
    </subcellularLocation>
</comment>
<dbReference type="AlphaFoldDB" id="A0A067LHE2"/>
<keyword evidence="8" id="KW-0995">Kinetochore</keyword>
<protein>
    <recommendedName>
        <fullName evidence="8">Kinetochore protein NDC80</fullName>
    </recommendedName>
</protein>
<evidence type="ECO:0000256" key="2">
    <source>
        <dbReference type="ARBA" id="ARBA00022454"/>
    </source>
</evidence>
<feature type="domain" description="Kinetochore protein Ndc80 CH" evidence="11">
    <location>
        <begin position="34"/>
        <end position="163"/>
    </location>
</feature>
<sequence>MRGNSRRQPKDSFIPQPTPDRRQYPFSGAAGNTSRDSDASFASSRPSTVGVGRTSELYTDRGHQNSAVRSINTFLSSHNSLLSLRTHPISSAKEMTEVLQFLLHQLDYPKAKLDDDLFVILKSLNCPFKVNKSALRAPNTPHNWPSFLALIHWLVQIAMYAEHLAANSRSLVETNGMHVYTLDSYLNFINGHDEAVEELDREFMEKLERERDSVLESVKNLEANFNELSTKAEELRTGPTEREKLEKQRSVLEEDVNKFNVMIADFNQRMKAMENLVEEKRKELEAKVEEKKRIDEENEELKKRVDDQSFNARDAERMKRELQAVENGIGEAEASRNSWEEKIWDLDAAIGHELKELESLAMECNQAVKRLKLGNGFQYVLNAKGSTPAQVMGVDYKSTVKPGLESFADDIKKSSMEKLEELISLQQELSELTAKTEGKKNRTAVLQCHIDEVETLLNLLRKETEEYTNRCAMEAKKLIEDVQMEAHNLDVLEREAAAILKANELKLQEAIKQSEEEIQMHAIDLFAVIDTVSEYKEHVESKISEMRSKLSETVGAISDAYKHSLPVEFCISLDTTH</sequence>
<dbReference type="GO" id="GO:0031262">
    <property type="term" value="C:Ndc80 complex"/>
    <property type="evidence" value="ECO:0007669"/>
    <property type="project" value="UniProtKB-UniRule"/>
</dbReference>
<keyword evidence="2 8" id="KW-0158">Chromosome</keyword>
<dbReference type="InterPro" id="IPR055260">
    <property type="entry name" value="Ndc80_CH"/>
</dbReference>
<comment type="similarity">
    <text evidence="1 8">Belongs to the NDC80/HEC1 family.</text>
</comment>
<dbReference type="PANTHER" id="PTHR46681:SF1">
    <property type="entry name" value="KINETOCHORE PROTEIN NDC80 HOMOLOG"/>
    <property type="match status" value="1"/>
</dbReference>
<evidence type="ECO:0000313" key="12">
    <source>
        <dbReference type="EMBL" id="KDP43624.1"/>
    </source>
</evidence>
<evidence type="ECO:0000256" key="6">
    <source>
        <dbReference type="ARBA" id="ARBA00023306"/>
    </source>
</evidence>
<evidence type="ECO:0000256" key="4">
    <source>
        <dbReference type="ARBA" id="ARBA00022776"/>
    </source>
</evidence>
<keyword evidence="4 8" id="KW-0498">Mitosis</keyword>
<keyword evidence="13" id="KW-1185">Reference proteome</keyword>
<dbReference type="PANTHER" id="PTHR46681">
    <property type="entry name" value="KINETOCHORE PROTEIN NDC80 HOMOLOG"/>
    <property type="match status" value="1"/>
</dbReference>
<keyword evidence="6 8" id="KW-0131">Cell cycle</keyword>
<evidence type="ECO:0000256" key="3">
    <source>
        <dbReference type="ARBA" id="ARBA00022618"/>
    </source>
</evidence>
<dbReference type="Gene3D" id="1.10.418.30">
    <property type="entry name" value="Ncd80 complex, Ncd80 subunit"/>
    <property type="match status" value="1"/>
</dbReference>
<gene>
    <name evidence="12" type="ORF">JCGZ_16911</name>
</gene>
<dbReference type="EMBL" id="KK914267">
    <property type="protein sequence ID" value="KDP43624.1"/>
    <property type="molecule type" value="Genomic_DNA"/>
</dbReference>
<dbReference type="InterPro" id="IPR055307">
    <property type="entry name" value="NDC80_plants"/>
</dbReference>
<evidence type="ECO:0000256" key="5">
    <source>
        <dbReference type="ARBA" id="ARBA00023054"/>
    </source>
</evidence>
<evidence type="ECO:0000259" key="11">
    <source>
        <dbReference type="Pfam" id="PF03801"/>
    </source>
</evidence>
<dbReference type="GO" id="GO:0005634">
    <property type="term" value="C:nucleus"/>
    <property type="evidence" value="ECO:0007669"/>
    <property type="project" value="UniProtKB-SubCell"/>
</dbReference>
<comment type="function">
    <text evidence="8">Acts as a component of the essential kinetochore-associated NDC80 complex, which is required for chromosome segregation and spindle checkpoint activity.</text>
</comment>
<feature type="coiled-coil region" evidence="9">
    <location>
        <begin position="415"/>
        <end position="517"/>
    </location>
</feature>
<keyword evidence="5 9" id="KW-0175">Coiled coil</keyword>
<dbReference type="GO" id="GO:0051301">
    <property type="term" value="P:cell division"/>
    <property type="evidence" value="ECO:0007669"/>
    <property type="project" value="UniProtKB-UniRule"/>
</dbReference>
<reference evidence="12 13" key="1">
    <citation type="journal article" date="2014" name="PLoS ONE">
        <title>Global Analysis of Gene Expression Profiles in Physic Nut (Jatropha curcas L.) Seedlings Exposed to Salt Stress.</title>
        <authorList>
            <person name="Zhang L."/>
            <person name="Zhang C."/>
            <person name="Wu P."/>
            <person name="Chen Y."/>
            <person name="Li M."/>
            <person name="Jiang H."/>
            <person name="Wu G."/>
        </authorList>
    </citation>
    <scope>NUCLEOTIDE SEQUENCE [LARGE SCALE GENOMIC DNA]</scope>
    <source>
        <strain evidence="13">cv. GZQX0401</strain>
        <tissue evidence="12">Young leaves</tissue>
    </source>
</reference>
<feature type="region of interest" description="Disordered" evidence="10">
    <location>
        <begin position="1"/>
        <end position="62"/>
    </location>
</feature>
<comment type="subunit">
    <text evidence="8">Component of the NDC80 complex.</text>
</comment>
<dbReference type="Pfam" id="PF03801">
    <property type="entry name" value="Ndc80_HEC"/>
    <property type="match status" value="1"/>
</dbReference>
<keyword evidence="7 8" id="KW-0137">Centromere</keyword>
<dbReference type="OrthoDB" id="7459479at2759"/>
<dbReference type="InterPro" id="IPR038273">
    <property type="entry name" value="Ndc80_sf"/>
</dbReference>
<evidence type="ECO:0000256" key="9">
    <source>
        <dbReference type="SAM" id="Coils"/>
    </source>
</evidence>
<dbReference type="Proteomes" id="UP000027138">
    <property type="component" value="Unassembled WGS sequence"/>
</dbReference>
<keyword evidence="3 8" id="KW-0132">Cell division</keyword>
<evidence type="ECO:0000256" key="7">
    <source>
        <dbReference type="ARBA" id="ARBA00023328"/>
    </source>
</evidence>
<feature type="coiled-coil region" evidence="9">
    <location>
        <begin position="204"/>
        <end position="342"/>
    </location>
</feature>